<dbReference type="Proteomes" id="UP001054945">
    <property type="component" value="Unassembled WGS sequence"/>
</dbReference>
<gene>
    <name evidence="2" type="ORF">CEXT_50681</name>
</gene>
<feature type="compositionally biased region" description="Basic and acidic residues" evidence="1">
    <location>
        <begin position="59"/>
        <end position="69"/>
    </location>
</feature>
<protein>
    <submittedName>
        <fullName evidence="2">Uncharacterized protein</fullName>
    </submittedName>
</protein>
<evidence type="ECO:0000256" key="1">
    <source>
        <dbReference type="SAM" id="MobiDB-lite"/>
    </source>
</evidence>
<feature type="region of interest" description="Disordered" evidence="1">
    <location>
        <begin position="59"/>
        <end position="88"/>
    </location>
</feature>
<sequence>MENCKSIFPSKPPLLTELCLTAVGLNHFARGDENGERGNTEGGAKDCYMNNVVYTPAVDREKHGTETEQRIPTGMDKSDTFRPSRSKV</sequence>
<keyword evidence="3" id="KW-1185">Reference proteome</keyword>
<comment type="caution">
    <text evidence="2">The sequence shown here is derived from an EMBL/GenBank/DDBJ whole genome shotgun (WGS) entry which is preliminary data.</text>
</comment>
<dbReference type="AlphaFoldDB" id="A0AAV4UPF9"/>
<evidence type="ECO:0000313" key="3">
    <source>
        <dbReference type="Proteomes" id="UP001054945"/>
    </source>
</evidence>
<name>A0AAV4UPF9_CAEEX</name>
<organism evidence="2 3">
    <name type="scientific">Caerostris extrusa</name>
    <name type="common">Bark spider</name>
    <name type="synonym">Caerostris bankana</name>
    <dbReference type="NCBI Taxonomy" id="172846"/>
    <lineage>
        <taxon>Eukaryota</taxon>
        <taxon>Metazoa</taxon>
        <taxon>Ecdysozoa</taxon>
        <taxon>Arthropoda</taxon>
        <taxon>Chelicerata</taxon>
        <taxon>Arachnida</taxon>
        <taxon>Araneae</taxon>
        <taxon>Araneomorphae</taxon>
        <taxon>Entelegynae</taxon>
        <taxon>Araneoidea</taxon>
        <taxon>Araneidae</taxon>
        <taxon>Caerostris</taxon>
    </lineage>
</organism>
<evidence type="ECO:0000313" key="2">
    <source>
        <dbReference type="EMBL" id="GIY59310.1"/>
    </source>
</evidence>
<accession>A0AAV4UPF9</accession>
<proteinExistence type="predicted"/>
<dbReference type="EMBL" id="BPLR01013195">
    <property type="protein sequence ID" value="GIY59310.1"/>
    <property type="molecule type" value="Genomic_DNA"/>
</dbReference>
<reference evidence="2 3" key="1">
    <citation type="submission" date="2021-06" db="EMBL/GenBank/DDBJ databases">
        <title>Caerostris extrusa draft genome.</title>
        <authorList>
            <person name="Kono N."/>
            <person name="Arakawa K."/>
        </authorList>
    </citation>
    <scope>NUCLEOTIDE SEQUENCE [LARGE SCALE GENOMIC DNA]</scope>
</reference>